<evidence type="ECO:0000313" key="2">
    <source>
        <dbReference type="EMBL" id="KAL0088749.1"/>
    </source>
</evidence>
<evidence type="ECO:0000313" key="3">
    <source>
        <dbReference type="Proteomes" id="UP001448207"/>
    </source>
</evidence>
<comment type="caution">
    <text evidence="2">The sequence shown here is derived from an EMBL/GenBank/DDBJ whole genome shotgun (WGS) entry which is preliminary data.</text>
</comment>
<keyword evidence="1" id="KW-0812">Transmembrane</keyword>
<feature type="transmembrane region" description="Helical" evidence="1">
    <location>
        <begin position="27"/>
        <end position="48"/>
    </location>
</feature>
<keyword evidence="1" id="KW-1133">Transmembrane helix</keyword>
<accession>A0ABR3B3C9</accession>
<sequence length="55" mass="6468">MRALLLHSICITYFCLFQTHISLLPLISLSIFFPLCFLLFLSFHYILFTISIRVS</sequence>
<protein>
    <submittedName>
        <fullName evidence="2">Uncharacterized protein</fullName>
    </submittedName>
</protein>
<reference evidence="2 3" key="1">
    <citation type="submission" date="2024-04" db="EMBL/GenBank/DDBJ databases">
        <title>Symmetric and asymmetric DNA N6-adenine methylation regulates different biological responses in Mucorales.</title>
        <authorList>
            <consortium name="Lawrence Berkeley National Laboratory"/>
            <person name="Lax C."/>
            <person name="Mondo S.J."/>
            <person name="Osorio-Concepcion M."/>
            <person name="Muszewska A."/>
            <person name="Corrochano-Luque M."/>
            <person name="Gutierrez G."/>
            <person name="Riley R."/>
            <person name="Lipzen A."/>
            <person name="Guo J."/>
            <person name="Hundley H."/>
            <person name="Amirebrahimi M."/>
            <person name="Ng V."/>
            <person name="Lorenzo-Gutierrez D."/>
            <person name="Binder U."/>
            <person name="Yang J."/>
            <person name="Song Y."/>
            <person name="Canovas D."/>
            <person name="Navarro E."/>
            <person name="Freitag M."/>
            <person name="Gabaldon T."/>
            <person name="Grigoriev I.V."/>
            <person name="Corrochano L.M."/>
            <person name="Nicolas F.E."/>
            <person name="Garre V."/>
        </authorList>
    </citation>
    <scope>NUCLEOTIDE SEQUENCE [LARGE SCALE GENOMIC DNA]</scope>
    <source>
        <strain evidence="2 3">L51</strain>
    </source>
</reference>
<keyword evidence="1" id="KW-0472">Membrane</keyword>
<organism evidence="2 3">
    <name type="scientific">Phycomyces blakesleeanus</name>
    <dbReference type="NCBI Taxonomy" id="4837"/>
    <lineage>
        <taxon>Eukaryota</taxon>
        <taxon>Fungi</taxon>
        <taxon>Fungi incertae sedis</taxon>
        <taxon>Mucoromycota</taxon>
        <taxon>Mucoromycotina</taxon>
        <taxon>Mucoromycetes</taxon>
        <taxon>Mucorales</taxon>
        <taxon>Phycomycetaceae</taxon>
        <taxon>Phycomyces</taxon>
    </lineage>
</organism>
<dbReference type="Proteomes" id="UP001448207">
    <property type="component" value="Unassembled WGS sequence"/>
</dbReference>
<proteinExistence type="predicted"/>
<evidence type="ECO:0000256" key="1">
    <source>
        <dbReference type="SAM" id="Phobius"/>
    </source>
</evidence>
<keyword evidence="3" id="KW-1185">Reference proteome</keyword>
<name>A0ABR3B3C9_PHYBL</name>
<dbReference type="EMBL" id="JBCLYO010000005">
    <property type="protein sequence ID" value="KAL0088749.1"/>
    <property type="molecule type" value="Genomic_DNA"/>
</dbReference>
<gene>
    <name evidence="2" type="ORF">J3Q64DRAFT_1731491</name>
</gene>